<name>X1TTH2_9ZZZZ</name>
<gene>
    <name evidence="1" type="ORF">S12H4_41707</name>
</gene>
<comment type="caution">
    <text evidence="1">The sequence shown here is derived from an EMBL/GenBank/DDBJ whole genome shotgun (WGS) entry which is preliminary data.</text>
</comment>
<dbReference type="EMBL" id="BARW01025444">
    <property type="protein sequence ID" value="GAJ08638.1"/>
    <property type="molecule type" value="Genomic_DNA"/>
</dbReference>
<evidence type="ECO:0000313" key="1">
    <source>
        <dbReference type="EMBL" id="GAJ08638.1"/>
    </source>
</evidence>
<reference evidence="1" key="1">
    <citation type="journal article" date="2014" name="Front. Microbiol.">
        <title>High frequency of phylogenetically diverse reductive dehalogenase-homologous genes in deep subseafloor sedimentary metagenomes.</title>
        <authorList>
            <person name="Kawai M."/>
            <person name="Futagami T."/>
            <person name="Toyoda A."/>
            <person name="Takaki Y."/>
            <person name="Nishi S."/>
            <person name="Hori S."/>
            <person name="Arai W."/>
            <person name="Tsubouchi T."/>
            <person name="Morono Y."/>
            <person name="Uchiyama I."/>
            <person name="Ito T."/>
            <person name="Fujiyama A."/>
            <person name="Inagaki F."/>
            <person name="Takami H."/>
        </authorList>
    </citation>
    <scope>NUCLEOTIDE SEQUENCE</scope>
    <source>
        <strain evidence="1">Expedition CK06-06</strain>
    </source>
</reference>
<accession>X1TTH2</accession>
<protein>
    <submittedName>
        <fullName evidence="1">Uncharacterized protein</fullName>
    </submittedName>
</protein>
<organism evidence="1">
    <name type="scientific">marine sediment metagenome</name>
    <dbReference type="NCBI Taxonomy" id="412755"/>
    <lineage>
        <taxon>unclassified sequences</taxon>
        <taxon>metagenomes</taxon>
        <taxon>ecological metagenomes</taxon>
    </lineage>
</organism>
<proteinExistence type="predicted"/>
<dbReference type="AlphaFoldDB" id="X1TTH2"/>
<sequence>WEGTIQVKSQGAEGTIFTIEFPILKEEPSQEGINGPTS</sequence>
<feature type="non-terminal residue" evidence="1">
    <location>
        <position position="1"/>
    </location>
</feature>